<evidence type="ECO:0000256" key="3">
    <source>
        <dbReference type="ARBA" id="ARBA00012438"/>
    </source>
</evidence>
<dbReference type="Gene3D" id="3.30.565.10">
    <property type="entry name" value="Histidine kinase-like ATPase, C-terminal domain"/>
    <property type="match status" value="1"/>
</dbReference>
<dbReference type="InterPro" id="IPR038318">
    <property type="entry name" value="KdpD_sf"/>
</dbReference>
<evidence type="ECO:0000256" key="2">
    <source>
        <dbReference type="ARBA" id="ARBA00004651"/>
    </source>
</evidence>
<dbReference type="PANTHER" id="PTHR45569">
    <property type="entry name" value="SENSOR PROTEIN KDPD"/>
    <property type="match status" value="1"/>
</dbReference>
<dbReference type="InterPro" id="IPR036890">
    <property type="entry name" value="HATPase_C_sf"/>
</dbReference>
<gene>
    <name evidence="15" type="ORF">SAMN04489725_1287</name>
</gene>
<dbReference type="GO" id="GO:0000155">
    <property type="term" value="F:phosphorelay sensor kinase activity"/>
    <property type="evidence" value="ECO:0007669"/>
    <property type="project" value="InterPro"/>
</dbReference>
<evidence type="ECO:0000256" key="12">
    <source>
        <dbReference type="ARBA" id="ARBA00023136"/>
    </source>
</evidence>
<comment type="subcellular location">
    <subcellularLocation>
        <location evidence="2">Cell membrane</location>
        <topology evidence="2">Multi-pass membrane protein</topology>
    </subcellularLocation>
</comment>
<keyword evidence="11" id="KW-0902">Two-component regulatory system</keyword>
<dbReference type="InterPro" id="IPR052023">
    <property type="entry name" value="Histidine_kinase_KdpD"/>
</dbReference>
<feature type="transmembrane region" description="Helical" evidence="13">
    <location>
        <begin position="74"/>
        <end position="95"/>
    </location>
</feature>
<dbReference type="Pfam" id="PF13493">
    <property type="entry name" value="DUF4118"/>
    <property type="match status" value="1"/>
</dbReference>
<dbReference type="PRINTS" id="PR00344">
    <property type="entry name" value="BCTRLSENSOR"/>
</dbReference>
<dbReference type="CDD" id="cd00082">
    <property type="entry name" value="HisKA"/>
    <property type="match status" value="1"/>
</dbReference>
<dbReference type="InterPro" id="IPR004358">
    <property type="entry name" value="Sig_transdc_His_kin-like_C"/>
</dbReference>
<dbReference type="SUPFAM" id="SSF47384">
    <property type="entry name" value="Homodimeric domain of signal transducing histidine kinase"/>
    <property type="match status" value="1"/>
</dbReference>
<evidence type="ECO:0000313" key="16">
    <source>
        <dbReference type="Proteomes" id="UP000182589"/>
    </source>
</evidence>
<dbReference type="Pfam" id="PF02518">
    <property type="entry name" value="HATPase_c"/>
    <property type="match status" value="1"/>
</dbReference>
<dbReference type="Pfam" id="PF00512">
    <property type="entry name" value="HisKA"/>
    <property type="match status" value="1"/>
</dbReference>
<dbReference type="GO" id="GO:0005886">
    <property type="term" value="C:plasma membrane"/>
    <property type="evidence" value="ECO:0007669"/>
    <property type="project" value="UniProtKB-SubCell"/>
</dbReference>
<dbReference type="FunFam" id="3.30.565.10:FF:000006">
    <property type="entry name" value="Sensor histidine kinase WalK"/>
    <property type="match status" value="1"/>
</dbReference>
<feature type="domain" description="Histidine kinase" evidence="14">
    <location>
        <begin position="269"/>
        <end position="483"/>
    </location>
</feature>
<sequence length="503" mass="55360">MVCGMDGLLTGIMFFPDFRFDRVNIAILYLIPVLIASGIFGLWPGVFAACLGLMSFDFFFVPPIFSYAVGDLRFLVSFAVFLVVAITTAGLASNMRRRAQEASHRARVAQTLFHMSRALTAEADEAGVIETVLAQIRDLLQTHAYLALVKLDGIHLYAPNGDAGDPVIDRHVLDWVLRHGNLVSFGSKSHRQAAFVYIPVRDKGEVFGALIVGEPGQFRLATHGEMLDILRATANLTAIAVSRIASQERAKLAEIAAESERLRTALMNSISHELRTPLTTMLGAADALADEAAVLDDTDRTELTRTIRDGALRMNRLVTNLIGMARIESGMMRLAKRPTDLADVVQSALREVTELTQHHPVHVKAPEHAPVVQVDEMFFQQTLVNLISNAAKYSPKGTPIEISIFTEEGDAVISVRDYGVGIDEDEIERIFDKFYRSRKTNGVPGTGLGLAIVKAMVEAHGGTISIQRLNQGTAFIIRLAARDALKEEDRDVESRREDSRGRR</sequence>
<evidence type="ECO:0000256" key="11">
    <source>
        <dbReference type="ARBA" id="ARBA00023012"/>
    </source>
</evidence>
<dbReference type="SUPFAM" id="SSF55874">
    <property type="entry name" value="ATPase domain of HSP90 chaperone/DNA topoisomerase II/histidine kinase"/>
    <property type="match status" value="1"/>
</dbReference>
<dbReference type="InterPro" id="IPR005467">
    <property type="entry name" value="His_kinase_dom"/>
</dbReference>
<evidence type="ECO:0000256" key="7">
    <source>
        <dbReference type="ARBA" id="ARBA00022741"/>
    </source>
</evidence>
<dbReference type="Gene3D" id="1.20.120.620">
    <property type="entry name" value="Backbone structure of the membrane domain of e. Coli histidine kinase receptor kdpd"/>
    <property type="match status" value="1"/>
</dbReference>
<dbReference type="SUPFAM" id="SSF55781">
    <property type="entry name" value="GAF domain-like"/>
    <property type="match status" value="1"/>
</dbReference>
<organism evidence="15 16">
    <name type="scientific">Alicyclobacillus hesperidum</name>
    <dbReference type="NCBI Taxonomy" id="89784"/>
    <lineage>
        <taxon>Bacteria</taxon>
        <taxon>Bacillati</taxon>
        <taxon>Bacillota</taxon>
        <taxon>Bacilli</taxon>
        <taxon>Bacillales</taxon>
        <taxon>Alicyclobacillaceae</taxon>
        <taxon>Alicyclobacillus</taxon>
    </lineage>
</organism>
<dbReference type="PANTHER" id="PTHR45569:SF1">
    <property type="entry name" value="SENSOR PROTEIN KDPD"/>
    <property type="match status" value="1"/>
</dbReference>
<evidence type="ECO:0000256" key="10">
    <source>
        <dbReference type="ARBA" id="ARBA00022989"/>
    </source>
</evidence>
<evidence type="ECO:0000256" key="4">
    <source>
        <dbReference type="ARBA" id="ARBA00022553"/>
    </source>
</evidence>
<dbReference type="Proteomes" id="UP000182589">
    <property type="component" value="Unassembled WGS sequence"/>
</dbReference>
<dbReference type="InterPro" id="IPR003661">
    <property type="entry name" value="HisK_dim/P_dom"/>
</dbReference>
<evidence type="ECO:0000256" key="8">
    <source>
        <dbReference type="ARBA" id="ARBA00022777"/>
    </source>
</evidence>
<dbReference type="CDD" id="cd00075">
    <property type="entry name" value="HATPase"/>
    <property type="match status" value="1"/>
</dbReference>
<reference evidence="16" key="1">
    <citation type="submission" date="2016-10" db="EMBL/GenBank/DDBJ databases">
        <authorList>
            <person name="Varghese N."/>
        </authorList>
    </citation>
    <scope>NUCLEOTIDE SEQUENCE [LARGE SCALE GENOMIC DNA]</scope>
    <source>
        <strain evidence="16">DSM 12489</strain>
    </source>
</reference>
<keyword evidence="4" id="KW-0597">Phosphoprotein</keyword>
<dbReference type="EC" id="2.7.13.3" evidence="3"/>
<dbReference type="GO" id="GO:0005524">
    <property type="term" value="F:ATP binding"/>
    <property type="evidence" value="ECO:0007669"/>
    <property type="project" value="UniProtKB-KW"/>
</dbReference>
<evidence type="ECO:0000256" key="9">
    <source>
        <dbReference type="ARBA" id="ARBA00022840"/>
    </source>
</evidence>
<name>A0A1H2Y3S3_9BACL</name>
<keyword evidence="5" id="KW-0808">Transferase</keyword>
<dbReference type="Gene3D" id="3.30.450.40">
    <property type="match status" value="1"/>
</dbReference>
<dbReference type="SMART" id="SM00387">
    <property type="entry name" value="HATPase_c"/>
    <property type="match status" value="1"/>
</dbReference>
<protein>
    <recommendedName>
        <fullName evidence="3">histidine kinase</fullName>
        <ecNumber evidence="3">2.7.13.3</ecNumber>
    </recommendedName>
</protein>
<dbReference type="InterPro" id="IPR025201">
    <property type="entry name" value="KdpD_TM"/>
</dbReference>
<keyword evidence="9" id="KW-0067">ATP-binding</keyword>
<keyword evidence="8 15" id="KW-0418">Kinase</keyword>
<feature type="transmembrane region" description="Helical" evidence="13">
    <location>
        <begin position="27"/>
        <end position="54"/>
    </location>
</feature>
<dbReference type="SMART" id="SM00388">
    <property type="entry name" value="HisKA"/>
    <property type="match status" value="1"/>
</dbReference>
<proteinExistence type="predicted"/>
<keyword evidence="6 13" id="KW-0812">Transmembrane</keyword>
<keyword evidence="10 13" id="KW-1133">Transmembrane helix</keyword>
<dbReference type="STRING" id="89784.SAMN04489725_1287"/>
<dbReference type="PROSITE" id="PS50109">
    <property type="entry name" value="HIS_KIN"/>
    <property type="match status" value="1"/>
</dbReference>
<accession>A0A1H2Y3S3</accession>
<evidence type="ECO:0000313" key="15">
    <source>
        <dbReference type="EMBL" id="SDW99777.1"/>
    </source>
</evidence>
<dbReference type="Pfam" id="PF01590">
    <property type="entry name" value="GAF"/>
    <property type="match status" value="1"/>
</dbReference>
<dbReference type="InterPro" id="IPR003594">
    <property type="entry name" value="HATPase_dom"/>
</dbReference>
<dbReference type="AlphaFoldDB" id="A0A1H2Y3S3"/>
<dbReference type="EMBL" id="FNOJ01000028">
    <property type="protein sequence ID" value="SDW99777.1"/>
    <property type="molecule type" value="Genomic_DNA"/>
</dbReference>
<keyword evidence="12 13" id="KW-0472">Membrane</keyword>
<evidence type="ECO:0000256" key="13">
    <source>
        <dbReference type="SAM" id="Phobius"/>
    </source>
</evidence>
<dbReference type="InterPro" id="IPR029016">
    <property type="entry name" value="GAF-like_dom_sf"/>
</dbReference>
<dbReference type="InterPro" id="IPR003018">
    <property type="entry name" value="GAF"/>
</dbReference>
<evidence type="ECO:0000256" key="1">
    <source>
        <dbReference type="ARBA" id="ARBA00000085"/>
    </source>
</evidence>
<dbReference type="Gene3D" id="1.10.287.130">
    <property type="match status" value="1"/>
</dbReference>
<keyword evidence="7" id="KW-0547">Nucleotide-binding</keyword>
<comment type="catalytic activity">
    <reaction evidence="1">
        <text>ATP + protein L-histidine = ADP + protein N-phospho-L-histidine.</text>
        <dbReference type="EC" id="2.7.13.3"/>
    </reaction>
</comment>
<evidence type="ECO:0000256" key="6">
    <source>
        <dbReference type="ARBA" id="ARBA00022692"/>
    </source>
</evidence>
<evidence type="ECO:0000256" key="5">
    <source>
        <dbReference type="ARBA" id="ARBA00022679"/>
    </source>
</evidence>
<keyword evidence="16" id="KW-1185">Reference proteome</keyword>
<dbReference type="InterPro" id="IPR036097">
    <property type="entry name" value="HisK_dim/P_sf"/>
</dbReference>
<evidence type="ECO:0000259" key="14">
    <source>
        <dbReference type="PROSITE" id="PS50109"/>
    </source>
</evidence>